<dbReference type="InterPro" id="IPR050595">
    <property type="entry name" value="Bact_response_regulator"/>
</dbReference>
<proteinExistence type="predicted"/>
<dbReference type="SMART" id="SM00448">
    <property type="entry name" value="REC"/>
    <property type="match status" value="2"/>
</dbReference>
<protein>
    <submittedName>
        <fullName evidence="4">Response regulator receiver protein</fullName>
    </submittedName>
</protein>
<dbReference type="eggNOG" id="COG3437">
    <property type="taxonomic scope" value="Bacteria"/>
</dbReference>
<evidence type="ECO:0000256" key="1">
    <source>
        <dbReference type="ARBA" id="ARBA00022553"/>
    </source>
</evidence>
<dbReference type="eggNOG" id="COG2204">
    <property type="taxonomic scope" value="Bacteria"/>
</dbReference>
<dbReference type="SUPFAM" id="SSF52172">
    <property type="entry name" value="CheY-like"/>
    <property type="match status" value="2"/>
</dbReference>
<dbReference type="PANTHER" id="PTHR44591">
    <property type="entry name" value="STRESS RESPONSE REGULATOR PROTEIN 1"/>
    <property type="match status" value="1"/>
</dbReference>
<accession>B3QT63</accession>
<dbReference type="KEGG" id="cts:Ctha_1705"/>
<comment type="caution">
    <text evidence="2">Lacks conserved residue(s) required for the propagation of feature annotation.</text>
</comment>
<feature type="domain" description="Response regulatory" evidence="3">
    <location>
        <begin position="149"/>
        <end position="263"/>
    </location>
</feature>
<gene>
    <name evidence="4" type="ordered locus">Ctha_1705</name>
</gene>
<keyword evidence="5" id="KW-1185">Reference proteome</keyword>
<dbReference type="InterPro" id="IPR001789">
    <property type="entry name" value="Sig_transdc_resp-reg_receiver"/>
</dbReference>
<dbReference type="Gene3D" id="3.40.50.2300">
    <property type="match status" value="2"/>
</dbReference>
<evidence type="ECO:0000313" key="4">
    <source>
        <dbReference type="EMBL" id="ACF14162.1"/>
    </source>
</evidence>
<sequence>MKYTILFVDDEPQVLISLSIVFQKDYNVLTAQSGIAALEIIRRTPLVHVIVSDQRMPGMPGVELLKSVKEISPTTMRILLTGYADLDAVIGSINVGDVFRFVNKPWKNDKLRETVRLACQISEKMNNLYVQHQNVQPGVEQADFHLDARLLVVDANKAHLQAIKELFVNDYTVYTASTIEQAFQFIKSTPISVLITEAMIGETDGVDFLAAVREEQPDTVPILLSDSKDAALAVRLINQGRVFRYLIKPFKREVLKTAVQSAVSQYNLFRKRPSMNLRRQEEELLVKGSEENVTIQQVNELLDRARQNMKNRTTY</sequence>
<dbReference type="PROSITE" id="PS50110">
    <property type="entry name" value="RESPONSE_REGULATORY"/>
    <property type="match status" value="2"/>
</dbReference>
<dbReference type="OrthoDB" id="9763484at2"/>
<evidence type="ECO:0000256" key="2">
    <source>
        <dbReference type="PROSITE-ProRule" id="PRU00169"/>
    </source>
</evidence>
<organism evidence="4 5">
    <name type="scientific">Chloroherpeton thalassium (strain ATCC 35110 / GB-78)</name>
    <dbReference type="NCBI Taxonomy" id="517418"/>
    <lineage>
        <taxon>Bacteria</taxon>
        <taxon>Pseudomonadati</taxon>
        <taxon>Chlorobiota</taxon>
        <taxon>Chlorobiia</taxon>
        <taxon>Chlorobiales</taxon>
        <taxon>Chloroherpetonaceae</taxon>
        <taxon>Chloroherpeton</taxon>
    </lineage>
</organism>
<feature type="modified residue" description="4-aspartylphosphate" evidence="2">
    <location>
        <position position="53"/>
    </location>
</feature>
<dbReference type="InterPro" id="IPR011006">
    <property type="entry name" value="CheY-like_superfamily"/>
</dbReference>
<dbReference type="Pfam" id="PF00072">
    <property type="entry name" value="Response_reg"/>
    <property type="match status" value="2"/>
</dbReference>
<dbReference type="PANTHER" id="PTHR44591:SF19">
    <property type="entry name" value="TWO-COMPONENT RESPONSE REGULATOR-RELATED"/>
    <property type="match status" value="1"/>
</dbReference>
<dbReference type="AlphaFoldDB" id="B3QT63"/>
<feature type="domain" description="Response regulatory" evidence="3">
    <location>
        <begin position="4"/>
        <end position="119"/>
    </location>
</feature>
<dbReference type="GO" id="GO:0000160">
    <property type="term" value="P:phosphorelay signal transduction system"/>
    <property type="evidence" value="ECO:0007669"/>
    <property type="project" value="InterPro"/>
</dbReference>
<evidence type="ECO:0000313" key="5">
    <source>
        <dbReference type="Proteomes" id="UP000001208"/>
    </source>
</evidence>
<dbReference type="EMBL" id="CP001100">
    <property type="protein sequence ID" value="ACF14162.1"/>
    <property type="molecule type" value="Genomic_DNA"/>
</dbReference>
<dbReference type="CDD" id="cd17569">
    <property type="entry name" value="REC_HupR-like"/>
    <property type="match status" value="1"/>
</dbReference>
<name>B3QT63_CHLT3</name>
<dbReference type="Proteomes" id="UP000001208">
    <property type="component" value="Chromosome"/>
</dbReference>
<dbReference type="HOGENOM" id="CLU_882121_0_0_10"/>
<keyword evidence="1 2" id="KW-0597">Phosphoprotein</keyword>
<dbReference type="RefSeq" id="WP_012500246.1">
    <property type="nucleotide sequence ID" value="NC_011026.1"/>
</dbReference>
<dbReference type="STRING" id="517418.Ctha_1705"/>
<evidence type="ECO:0000259" key="3">
    <source>
        <dbReference type="PROSITE" id="PS50110"/>
    </source>
</evidence>
<reference evidence="4 5" key="1">
    <citation type="submission" date="2008-06" db="EMBL/GenBank/DDBJ databases">
        <title>Complete sequence of Chloroherpeton thalassium ATCC 35110.</title>
        <authorList>
            <consortium name="US DOE Joint Genome Institute"/>
            <person name="Lucas S."/>
            <person name="Copeland A."/>
            <person name="Lapidus A."/>
            <person name="Glavina del Rio T."/>
            <person name="Dalin E."/>
            <person name="Tice H."/>
            <person name="Bruce D."/>
            <person name="Goodwin L."/>
            <person name="Pitluck S."/>
            <person name="Schmutz J."/>
            <person name="Larimer F."/>
            <person name="Land M."/>
            <person name="Hauser L."/>
            <person name="Kyrpides N."/>
            <person name="Mikhailova N."/>
            <person name="Liu Z."/>
            <person name="Li T."/>
            <person name="Zhao F."/>
            <person name="Overmann J."/>
            <person name="Bryant D.A."/>
            <person name="Richardson P."/>
        </authorList>
    </citation>
    <scope>NUCLEOTIDE SEQUENCE [LARGE SCALE GENOMIC DNA]</scope>
    <source>
        <strain evidence="5">ATCC 35110 / GB-78</strain>
    </source>
</reference>